<reference evidence="2" key="1">
    <citation type="journal article" date="2023" name="Front. Plant Sci.">
        <title>Chromosomal-level genome assembly of Melastoma candidum provides insights into trichome evolution.</title>
        <authorList>
            <person name="Zhong Y."/>
            <person name="Wu W."/>
            <person name="Sun C."/>
            <person name="Zou P."/>
            <person name="Liu Y."/>
            <person name="Dai S."/>
            <person name="Zhou R."/>
        </authorList>
    </citation>
    <scope>NUCLEOTIDE SEQUENCE [LARGE SCALE GENOMIC DNA]</scope>
</reference>
<dbReference type="Proteomes" id="UP001057402">
    <property type="component" value="Chromosome 3"/>
</dbReference>
<organism evidence="1 2">
    <name type="scientific">Melastoma candidum</name>
    <dbReference type="NCBI Taxonomy" id="119954"/>
    <lineage>
        <taxon>Eukaryota</taxon>
        <taxon>Viridiplantae</taxon>
        <taxon>Streptophyta</taxon>
        <taxon>Embryophyta</taxon>
        <taxon>Tracheophyta</taxon>
        <taxon>Spermatophyta</taxon>
        <taxon>Magnoliopsida</taxon>
        <taxon>eudicotyledons</taxon>
        <taxon>Gunneridae</taxon>
        <taxon>Pentapetalae</taxon>
        <taxon>rosids</taxon>
        <taxon>malvids</taxon>
        <taxon>Myrtales</taxon>
        <taxon>Melastomataceae</taxon>
        <taxon>Melastomatoideae</taxon>
        <taxon>Melastomateae</taxon>
        <taxon>Melastoma</taxon>
    </lineage>
</organism>
<keyword evidence="2" id="KW-1185">Reference proteome</keyword>
<name>A0ACB9RX30_9MYRT</name>
<gene>
    <name evidence="1" type="ORF">MLD38_007949</name>
</gene>
<sequence>MIKRSPAPPDPLPSKNWIFSRCKHPKTRSFAIDRKGSDGKDVGSGGAATLADIDRFLFENFKSLYLKDDWDDAEAVSRHGTGKRQDEGECRVLNDAVLFDSPRLIYPPLNLRGSERFFVAPGSSGSLLEEARSSLVTSEDVGSSSASSTTNAIAAPLASGVKLLEDCIAVIKKTRCPYRDFKGSMRDMVESRADRAVDWEFMEEMLLCYLGLNDRDSHEHILSAFVDLVISLRGDSDSRAGVTSRSRDVYELGRKRSLNKRKAQVGFYYYPSDIPPMMSASAAATARARAASSASAAASIFSHRISRSELRRSF</sequence>
<evidence type="ECO:0000313" key="1">
    <source>
        <dbReference type="EMBL" id="KAI4381933.1"/>
    </source>
</evidence>
<evidence type="ECO:0000313" key="2">
    <source>
        <dbReference type="Proteomes" id="UP001057402"/>
    </source>
</evidence>
<dbReference type="EMBL" id="CM042882">
    <property type="protein sequence ID" value="KAI4381933.1"/>
    <property type="molecule type" value="Genomic_DNA"/>
</dbReference>
<accession>A0ACB9RX30</accession>
<comment type="caution">
    <text evidence="1">The sequence shown here is derived from an EMBL/GenBank/DDBJ whole genome shotgun (WGS) entry which is preliminary data.</text>
</comment>
<proteinExistence type="predicted"/>
<protein>
    <submittedName>
        <fullName evidence="1">Uncharacterized protein</fullName>
    </submittedName>
</protein>